<dbReference type="OrthoDB" id="581426at2"/>
<evidence type="ECO:0000256" key="1">
    <source>
        <dbReference type="ARBA" id="ARBA00000085"/>
    </source>
</evidence>
<dbReference type="GO" id="GO:0000155">
    <property type="term" value="F:phosphorelay sensor kinase activity"/>
    <property type="evidence" value="ECO:0007669"/>
    <property type="project" value="InterPro"/>
</dbReference>
<dbReference type="SUPFAM" id="SSF55874">
    <property type="entry name" value="ATPase domain of HSP90 chaperone/DNA topoisomerase II/histidine kinase"/>
    <property type="match status" value="1"/>
</dbReference>
<dbReference type="PANTHER" id="PTHR43065">
    <property type="entry name" value="SENSOR HISTIDINE KINASE"/>
    <property type="match status" value="1"/>
</dbReference>
<dbReference type="PRINTS" id="PR00344">
    <property type="entry name" value="BCTRLSENSOR"/>
</dbReference>
<comment type="caution">
    <text evidence="8">The sequence shown here is derived from an EMBL/GenBank/DDBJ whole genome shotgun (WGS) entry which is preliminary data.</text>
</comment>
<proteinExistence type="predicted"/>
<sequence length="764" mass="84490">MQSIASDSDLQPPKRRLSIMRSIGSRLFLSVVAGSLVGLVGTAFLTYWELARQSEAELRASLQVKAENLNGDLNTFESATKLVADAIRTLYDAGERREPVYVNLLGRALATSPLGTGLGFGQPPDNRLILPSRKFAYPYAVRNPKTGKIESQGGESAQSNFQENYFTQPIAVGRPLWLEPVPYLEDTLKPPQVLVSTAYSMPFYSDKRQLLGVLSQDLELSFLSKKLSAQVMRDAGYFILVSAKGGLIAYPPDPQMIYPADAQKTHDLKQFPGMNNYVGLWQRIQDELKTGSSSGVTQWQDAKGKREYWAYQRIPNNNWVLMAVVPEAVVLGPVVRFTAIGALGSIIGVSIVLGLVVAMFVKRLNQRLQPIMDECNRLAETSAKSETLMSREDELGRLTISFYALLGQVTVNERRLRKEMLKSAQAFHALQQTQAQLIQTEKMSSLGQLVAGVAHEINNPINFIYGNLPHAVNYTKDLLTLVQMYNQKYADLDPEIRAYREDVDLDFLVGDLQKMLDSMSIGADRIREIVLSLRNFSRLDEADMKRVNIHDGIDSTLLILQNRLRASPGHAPIEVVKQYGNLPLVECYAGQLNQVFMNVLSNAIDALEKYNQGRSEDDATANPATITIQTDVASSQQPAASSQELAVSSQRSDVTQYSALGTQNSSLTSYVSPHSEAEASYIPQSSPSSIIIRIRDNGPGIAPEHHVRLFDPFFTTKPIGKGTGLGLSVSYQIIVEKHYGVLKCISTPGQGAEFWLEIPVRQPT</sequence>
<reference evidence="8 9" key="2">
    <citation type="submission" date="2018-03" db="EMBL/GenBank/DDBJ databases">
        <title>The ancient ancestry and fast evolution of plastids.</title>
        <authorList>
            <person name="Moore K.R."/>
            <person name="Magnabosco C."/>
            <person name="Momper L."/>
            <person name="Gold D.A."/>
            <person name="Bosak T."/>
            <person name="Fournier G.P."/>
        </authorList>
    </citation>
    <scope>NUCLEOTIDE SEQUENCE [LARGE SCALE GENOMIC DNA]</scope>
    <source>
        <strain evidence="8 9">ULC18</strain>
    </source>
</reference>
<gene>
    <name evidence="8" type="ORF">C7B82_28060</name>
</gene>
<dbReference type="InterPro" id="IPR004358">
    <property type="entry name" value="Sig_transdc_His_kin-like_C"/>
</dbReference>
<keyword evidence="9" id="KW-1185">Reference proteome</keyword>
<dbReference type="InterPro" id="IPR003661">
    <property type="entry name" value="HisK_dim/P_dom"/>
</dbReference>
<feature type="transmembrane region" description="Helical" evidence="6">
    <location>
        <begin position="339"/>
        <end position="361"/>
    </location>
</feature>
<keyword evidence="3" id="KW-0597">Phosphoprotein</keyword>
<reference evidence="9" key="1">
    <citation type="submission" date="2018-02" db="EMBL/GenBank/DDBJ databases">
        <authorList>
            <person name="Moore K."/>
            <person name="Momper L."/>
        </authorList>
    </citation>
    <scope>NUCLEOTIDE SEQUENCE [LARGE SCALE GENOMIC DNA]</scope>
    <source>
        <strain evidence="9">ULC18</strain>
    </source>
</reference>
<evidence type="ECO:0000256" key="5">
    <source>
        <dbReference type="ARBA" id="ARBA00023012"/>
    </source>
</evidence>
<dbReference type="EC" id="2.7.13.3" evidence="2"/>
<dbReference type="InterPro" id="IPR036890">
    <property type="entry name" value="HATPase_C_sf"/>
</dbReference>
<dbReference type="Pfam" id="PF02518">
    <property type="entry name" value="HATPase_c"/>
    <property type="match status" value="1"/>
</dbReference>
<dbReference type="RefSeq" id="WP_106260312.1">
    <property type="nucleotide sequence ID" value="NZ_CAWNSW010000053.1"/>
</dbReference>
<evidence type="ECO:0000256" key="2">
    <source>
        <dbReference type="ARBA" id="ARBA00012438"/>
    </source>
</evidence>
<dbReference type="PANTHER" id="PTHR43065:SF50">
    <property type="entry name" value="HISTIDINE KINASE"/>
    <property type="match status" value="1"/>
</dbReference>
<dbReference type="AlphaFoldDB" id="A0A2T1DUK5"/>
<keyword evidence="4" id="KW-0418">Kinase</keyword>
<dbReference type="PROSITE" id="PS50109">
    <property type="entry name" value="HIS_KIN"/>
    <property type="match status" value="1"/>
</dbReference>
<dbReference type="EMBL" id="PVWK01000152">
    <property type="protein sequence ID" value="PSB24152.1"/>
    <property type="molecule type" value="Genomic_DNA"/>
</dbReference>
<dbReference type="Proteomes" id="UP000239576">
    <property type="component" value="Unassembled WGS sequence"/>
</dbReference>
<feature type="transmembrane region" description="Helical" evidence="6">
    <location>
        <begin position="27"/>
        <end position="48"/>
    </location>
</feature>
<evidence type="ECO:0000256" key="6">
    <source>
        <dbReference type="SAM" id="Phobius"/>
    </source>
</evidence>
<keyword evidence="6" id="KW-0472">Membrane</keyword>
<name>A0A2T1DUK5_9CYAN</name>
<dbReference type="CDD" id="cd12913">
    <property type="entry name" value="PDC1_MCP_like"/>
    <property type="match status" value="1"/>
</dbReference>
<keyword evidence="6" id="KW-1133">Transmembrane helix</keyword>
<feature type="domain" description="Histidine kinase" evidence="7">
    <location>
        <begin position="452"/>
        <end position="762"/>
    </location>
</feature>
<keyword evidence="5" id="KW-0902">Two-component regulatory system</keyword>
<dbReference type="Gene3D" id="3.30.450.20">
    <property type="entry name" value="PAS domain"/>
    <property type="match status" value="2"/>
</dbReference>
<comment type="catalytic activity">
    <reaction evidence="1">
        <text>ATP + protein L-histidine = ADP + protein N-phospho-L-histidine.</text>
        <dbReference type="EC" id="2.7.13.3"/>
    </reaction>
</comment>
<dbReference type="Gene3D" id="1.10.287.130">
    <property type="match status" value="1"/>
</dbReference>
<dbReference type="InterPro" id="IPR005467">
    <property type="entry name" value="His_kinase_dom"/>
</dbReference>
<accession>A0A2T1DUK5</accession>
<evidence type="ECO:0000256" key="3">
    <source>
        <dbReference type="ARBA" id="ARBA00022553"/>
    </source>
</evidence>
<dbReference type="CDD" id="cd00082">
    <property type="entry name" value="HisKA"/>
    <property type="match status" value="1"/>
</dbReference>
<dbReference type="InterPro" id="IPR036097">
    <property type="entry name" value="HisK_dim/P_sf"/>
</dbReference>
<organism evidence="8 9">
    <name type="scientific">Stenomitos frigidus ULC18</name>
    <dbReference type="NCBI Taxonomy" id="2107698"/>
    <lineage>
        <taxon>Bacteria</taxon>
        <taxon>Bacillati</taxon>
        <taxon>Cyanobacteriota</taxon>
        <taxon>Cyanophyceae</taxon>
        <taxon>Leptolyngbyales</taxon>
        <taxon>Leptolyngbyaceae</taxon>
        <taxon>Stenomitos</taxon>
    </lineage>
</organism>
<dbReference type="SMART" id="SM00388">
    <property type="entry name" value="HisKA"/>
    <property type="match status" value="1"/>
</dbReference>
<protein>
    <recommendedName>
        <fullName evidence="2">histidine kinase</fullName>
        <ecNumber evidence="2">2.7.13.3</ecNumber>
    </recommendedName>
</protein>
<keyword evidence="4" id="KW-0808">Transferase</keyword>
<evidence type="ECO:0000256" key="4">
    <source>
        <dbReference type="ARBA" id="ARBA00022777"/>
    </source>
</evidence>
<evidence type="ECO:0000313" key="9">
    <source>
        <dbReference type="Proteomes" id="UP000239576"/>
    </source>
</evidence>
<dbReference type="InterPro" id="IPR003594">
    <property type="entry name" value="HATPase_dom"/>
</dbReference>
<evidence type="ECO:0000313" key="8">
    <source>
        <dbReference type="EMBL" id="PSB24152.1"/>
    </source>
</evidence>
<evidence type="ECO:0000259" key="7">
    <source>
        <dbReference type="PROSITE" id="PS50109"/>
    </source>
</evidence>
<keyword evidence="6" id="KW-0812">Transmembrane</keyword>
<dbReference type="SUPFAM" id="SSF47384">
    <property type="entry name" value="Homodimeric domain of signal transducing histidine kinase"/>
    <property type="match status" value="1"/>
</dbReference>
<dbReference type="Gene3D" id="3.30.565.10">
    <property type="entry name" value="Histidine kinase-like ATPase, C-terminal domain"/>
    <property type="match status" value="1"/>
</dbReference>
<dbReference type="SMART" id="SM00387">
    <property type="entry name" value="HATPase_c"/>
    <property type="match status" value="1"/>
</dbReference>